<dbReference type="EMBL" id="AP028912">
    <property type="protein sequence ID" value="BES93258.1"/>
    <property type="molecule type" value="Genomic_DNA"/>
</dbReference>
<protein>
    <submittedName>
        <fullName evidence="2">Uncharacterized protein</fullName>
    </submittedName>
</protein>
<evidence type="ECO:0000313" key="3">
    <source>
        <dbReference type="Proteomes" id="UP001307889"/>
    </source>
</evidence>
<keyword evidence="3" id="KW-1185">Reference proteome</keyword>
<gene>
    <name evidence="2" type="ORF">NTJ_06067</name>
</gene>
<reference evidence="2 3" key="1">
    <citation type="submission" date="2023-09" db="EMBL/GenBank/DDBJ databases">
        <title>Nesidiocoris tenuis whole genome shotgun sequence.</title>
        <authorList>
            <person name="Shibata T."/>
            <person name="Shimoda M."/>
            <person name="Kobayashi T."/>
            <person name="Uehara T."/>
        </authorList>
    </citation>
    <scope>NUCLEOTIDE SEQUENCE [LARGE SCALE GENOMIC DNA]</scope>
    <source>
        <strain evidence="2 3">Japan</strain>
    </source>
</reference>
<sequence>MCGQLQSGGRVGRTGGYGSFALRRMLMPSGTLPASLPSPHPSHSPPSKGLLINIIKLRNALVTSAPNLLVYVKTDVVSTTEVWTANESRSPPRSLPLMRPSSIVQIGHRRPRPL</sequence>
<feature type="region of interest" description="Disordered" evidence="1">
    <location>
        <begin position="85"/>
        <end position="114"/>
    </location>
</feature>
<feature type="compositionally biased region" description="Low complexity" evidence="1">
    <location>
        <begin position="88"/>
        <end position="102"/>
    </location>
</feature>
<name>A0ABN7AMI4_9HEMI</name>
<accession>A0ABN7AMI4</accession>
<organism evidence="2 3">
    <name type="scientific">Nesidiocoris tenuis</name>
    <dbReference type="NCBI Taxonomy" id="355587"/>
    <lineage>
        <taxon>Eukaryota</taxon>
        <taxon>Metazoa</taxon>
        <taxon>Ecdysozoa</taxon>
        <taxon>Arthropoda</taxon>
        <taxon>Hexapoda</taxon>
        <taxon>Insecta</taxon>
        <taxon>Pterygota</taxon>
        <taxon>Neoptera</taxon>
        <taxon>Paraneoptera</taxon>
        <taxon>Hemiptera</taxon>
        <taxon>Heteroptera</taxon>
        <taxon>Panheteroptera</taxon>
        <taxon>Cimicomorpha</taxon>
        <taxon>Miridae</taxon>
        <taxon>Dicyphina</taxon>
        <taxon>Nesidiocoris</taxon>
    </lineage>
</organism>
<evidence type="ECO:0000313" key="2">
    <source>
        <dbReference type="EMBL" id="BES93258.1"/>
    </source>
</evidence>
<proteinExistence type="predicted"/>
<evidence type="ECO:0000256" key="1">
    <source>
        <dbReference type="SAM" id="MobiDB-lite"/>
    </source>
</evidence>
<dbReference type="Proteomes" id="UP001307889">
    <property type="component" value="Chromosome 4"/>
</dbReference>